<sequence length="192" mass="21801">MEGEKVTESFNEWEQIQCPTSQSREWEMVAFGDNKNHIQVDLSIFPPSNHEGLQIPQPPPESQTTPGQPSSSAVCNVKAEEIAGADSRPKAVRNGIGKLLRSGGFWIASRVRYYVMYRVGFCSFASLTVLVAAVLLFSRLQRRRKWLREQRKDRLIHLINEKDQTIGQLLLQIAQLKEMLLGRRKVAVIRVG</sequence>
<feature type="region of interest" description="Disordered" evidence="1">
    <location>
        <begin position="49"/>
        <end position="72"/>
    </location>
</feature>
<dbReference type="AlphaFoldDB" id="A0AAV1QMY6"/>
<dbReference type="Proteomes" id="UP001314170">
    <property type="component" value="Unassembled WGS sequence"/>
</dbReference>
<reference evidence="3 4" key="1">
    <citation type="submission" date="2024-01" db="EMBL/GenBank/DDBJ databases">
        <authorList>
            <person name="Waweru B."/>
        </authorList>
    </citation>
    <scope>NUCLEOTIDE SEQUENCE [LARGE SCALE GENOMIC DNA]</scope>
</reference>
<evidence type="ECO:0000313" key="4">
    <source>
        <dbReference type="Proteomes" id="UP001314170"/>
    </source>
</evidence>
<keyword evidence="2" id="KW-0812">Transmembrane</keyword>
<keyword evidence="2" id="KW-1133">Transmembrane helix</keyword>
<keyword evidence="4" id="KW-1185">Reference proteome</keyword>
<proteinExistence type="predicted"/>
<accession>A0AAV1QMY6</accession>
<dbReference type="PANTHER" id="PTHR37206:SF4">
    <property type="entry name" value="TRANSMEMBRANE PROTEIN"/>
    <property type="match status" value="1"/>
</dbReference>
<evidence type="ECO:0000256" key="2">
    <source>
        <dbReference type="SAM" id="Phobius"/>
    </source>
</evidence>
<feature type="transmembrane region" description="Helical" evidence="2">
    <location>
        <begin position="115"/>
        <end position="138"/>
    </location>
</feature>
<keyword evidence="2" id="KW-0472">Membrane</keyword>
<comment type="caution">
    <text evidence="3">The sequence shown here is derived from an EMBL/GenBank/DDBJ whole genome shotgun (WGS) entry which is preliminary data.</text>
</comment>
<gene>
    <name evidence="3" type="ORF">DCAF_LOCUS666</name>
</gene>
<organism evidence="3 4">
    <name type="scientific">Dovyalis caffra</name>
    <dbReference type="NCBI Taxonomy" id="77055"/>
    <lineage>
        <taxon>Eukaryota</taxon>
        <taxon>Viridiplantae</taxon>
        <taxon>Streptophyta</taxon>
        <taxon>Embryophyta</taxon>
        <taxon>Tracheophyta</taxon>
        <taxon>Spermatophyta</taxon>
        <taxon>Magnoliopsida</taxon>
        <taxon>eudicotyledons</taxon>
        <taxon>Gunneridae</taxon>
        <taxon>Pentapetalae</taxon>
        <taxon>rosids</taxon>
        <taxon>fabids</taxon>
        <taxon>Malpighiales</taxon>
        <taxon>Salicaceae</taxon>
        <taxon>Flacourtieae</taxon>
        <taxon>Dovyalis</taxon>
    </lineage>
</organism>
<feature type="compositionally biased region" description="Polar residues" evidence="1">
    <location>
        <begin position="62"/>
        <end position="72"/>
    </location>
</feature>
<dbReference type="EMBL" id="CAWUPB010000058">
    <property type="protein sequence ID" value="CAK7323051.1"/>
    <property type="molecule type" value="Genomic_DNA"/>
</dbReference>
<dbReference type="PANTHER" id="PTHR37206">
    <property type="entry name" value="TRANSMEMBRANE PROTEIN"/>
    <property type="match status" value="1"/>
</dbReference>
<protein>
    <submittedName>
        <fullName evidence="3">Uncharacterized protein</fullName>
    </submittedName>
</protein>
<evidence type="ECO:0000313" key="3">
    <source>
        <dbReference type="EMBL" id="CAK7323051.1"/>
    </source>
</evidence>
<evidence type="ECO:0000256" key="1">
    <source>
        <dbReference type="SAM" id="MobiDB-lite"/>
    </source>
</evidence>
<name>A0AAV1QMY6_9ROSI</name>